<name>A0ACC6TPY0_9CREN</name>
<dbReference type="Proteomes" id="UP000053480">
    <property type="component" value="Unassembled WGS sequence"/>
</dbReference>
<proteinExistence type="predicted"/>
<organism evidence="1 2">
    <name type="scientific">Candidatus Aramenus sulfurataquae</name>
    <dbReference type="NCBI Taxonomy" id="1326980"/>
    <lineage>
        <taxon>Archaea</taxon>
        <taxon>Thermoproteota</taxon>
        <taxon>Thermoprotei</taxon>
        <taxon>Sulfolobales</taxon>
        <taxon>Sulfolobaceae</taxon>
        <taxon>Candidatus Aramenus</taxon>
    </lineage>
</organism>
<comment type="caution">
    <text evidence="1">The sequence shown here is derived from an EMBL/GenBank/DDBJ whole genome shotgun (WGS) entry which is preliminary data.</text>
</comment>
<dbReference type="EMBL" id="JZWS03000007">
    <property type="protein sequence ID" value="MEW9491771.1"/>
    <property type="molecule type" value="Genomic_DNA"/>
</dbReference>
<reference evidence="1" key="1">
    <citation type="submission" date="2024-07" db="EMBL/GenBank/DDBJ databases">
        <title>Metagenome and Metagenome-Assembled Genomes of Archaea from a hot spring from the geothermal field of Los Azufres, Mexico.</title>
        <authorList>
            <person name="Marin-Paredes R."/>
            <person name="Martinez-Romero E."/>
            <person name="Servin-Garciduenas L.E."/>
        </authorList>
    </citation>
    <scope>NUCLEOTIDE SEQUENCE</scope>
    <source>
        <strain evidence="1">AZ1-454</strain>
    </source>
</reference>
<evidence type="ECO:0000313" key="2">
    <source>
        <dbReference type="Proteomes" id="UP000053480"/>
    </source>
</evidence>
<evidence type="ECO:0000313" key="1">
    <source>
        <dbReference type="EMBL" id="MEW9491771.1"/>
    </source>
</evidence>
<accession>A0ACC6TPY0</accession>
<sequence length="160" mass="18566">MSELDFLLNRKKSTPPTPGSIEKKEEVMTEKEEREESRQNEYAEKGKEGREESVQKEEKRVENAGNAEESRVKALREEGREESKGSSSSVEELMSSFLDKDPKIGVWSYPAFMVLQYLYNTKPGFKMSRIAKEALEMGLRQLYPELFKIAEKVYREKAEK</sequence>
<protein>
    <submittedName>
        <fullName evidence="1">Uncharacterized protein</fullName>
    </submittedName>
</protein>
<gene>
    <name evidence="1" type="ORF">TQ35_0006175</name>
</gene>